<dbReference type="Proteomes" id="UP000272942">
    <property type="component" value="Unassembled WGS sequence"/>
</dbReference>
<evidence type="ECO:0000313" key="1">
    <source>
        <dbReference type="EMBL" id="VDP94574.1"/>
    </source>
</evidence>
<proteinExistence type="predicted"/>
<evidence type="ECO:0000313" key="3">
    <source>
        <dbReference type="WBParaSite" id="ECPE_0001733001-mRNA-1"/>
    </source>
</evidence>
<dbReference type="WBParaSite" id="ECPE_0001733001-mRNA-1">
    <property type="protein sequence ID" value="ECPE_0001733001-mRNA-1"/>
    <property type="gene ID" value="ECPE_0001733001"/>
</dbReference>
<keyword evidence="2" id="KW-1185">Reference proteome</keyword>
<dbReference type="PANTHER" id="PTHR21301">
    <property type="entry name" value="REVERSE TRANSCRIPTASE"/>
    <property type="match status" value="1"/>
</dbReference>
<reference evidence="1 2" key="2">
    <citation type="submission" date="2018-11" db="EMBL/GenBank/DDBJ databases">
        <authorList>
            <consortium name="Pathogen Informatics"/>
        </authorList>
    </citation>
    <scope>NUCLEOTIDE SEQUENCE [LARGE SCALE GENOMIC DNA]</scope>
    <source>
        <strain evidence="1 2">Egypt</strain>
    </source>
</reference>
<name>A0A183BDK0_9TREM</name>
<dbReference type="PANTHER" id="PTHR21301:SF10">
    <property type="entry name" value="REVERSE TRANSCRIPTASE DOMAIN-CONTAINING PROTEIN"/>
    <property type="match status" value="1"/>
</dbReference>
<dbReference type="OrthoDB" id="6259957at2759"/>
<reference evidence="3" key="1">
    <citation type="submission" date="2016-06" db="UniProtKB">
        <authorList>
            <consortium name="WormBaseParasite"/>
        </authorList>
    </citation>
    <scope>IDENTIFICATION</scope>
</reference>
<sequence>MLRLAFVCKTWNDFFMFCTYNAQFKFNEQLCRQKDNVAMGSPLGPWFANVFMAKLENNQLKSSIQDWVLYRRYVDDILCVINTSEINELLSKFNAAHQYITFTLEMKNDKMLAFLDVCLSRGSDGSVQRSVHRKAT</sequence>
<evidence type="ECO:0000313" key="2">
    <source>
        <dbReference type="Proteomes" id="UP000272942"/>
    </source>
</evidence>
<dbReference type="AlphaFoldDB" id="A0A183BDK0"/>
<accession>A0A183BDK0</accession>
<protein>
    <submittedName>
        <fullName evidence="3">Reverse transcriptase domain-containing protein</fullName>
    </submittedName>
</protein>
<organism evidence="3">
    <name type="scientific">Echinostoma caproni</name>
    <dbReference type="NCBI Taxonomy" id="27848"/>
    <lineage>
        <taxon>Eukaryota</taxon>
        <taxon>Metazoa</taxon>
        <taxon>Spiralia</taxon>
        <taxon>Lophotrochozoa</taxon>
        <taxon>Platyhelminthes</taxon>
        <taxon>Trematoda</taxon>
        <taxon>Digenea</taxon>
        <taxon>Plagiorchiida</taxon>
        <taxon>Echinostomata</taxon>
        <taxon>Echinostomatoidea</taxon>
        <taxon>Echinostomatidae</taxon>
        <taxon>Echinostoma</taxon>
    </lineage>
</organism>
<gene>
    <name evidence="1" type="ORF">ECPE_LOCUS17285</name>
</gene>
<dbReference type="EMBL" id="UZAN01068467">
    <property type="protein sequence ID" value="VDP94574.1"/>
    <property type="molecule type" value="Genomic_DNA"/>
</dbReference>